<comment type="caution">
    <text evidence="2">The sequence shown here is derived from an EMBL/GenBank/DDBJ whole genome shotgun (WGS) entry which is preliminary data.</text>
</comment>
<protein>
    <submittedName>
        <fullName evidence="2">Uncharacterized protein</fullName>
    </submittedName>
</protein>
<dbReference type="AlphaFoldDB" id="A0A2P6MZU5"/>
<dbReference type="Proteomes" id="UP000241769">
    <property type="component" value="Unassembled WGS sequence"/>
</dbReference>
<evidence type="ECO:0000313" key="3">
    <source>
        <dbReference type="Proteomes" id="UP000241769"/>
    </source>
</evidence>
<evidence type="ECO:0000313" key="2">
    <source>
        <dbReference type="EMBL" id="PRP77210.1"/>
    </source>
</evidence>
<keyword evidence="1" id="KW-1133">Transmembrane helix</keyword>
<keyword evidence="3" id="KW-1185">Reference proteome</keyword>
<reference evidence="2 3" key="1">
    <citation type="journal article" date="2018" name="Genome Biol. Evol.">
        <title>Multiple Roots of Fruiting Body Formation in Amoebozoa.</title>
        <authorList>
            <person name="Hillmann F."/>
            <person name="Forbes G."/>
            <person name="Novohradska S."/>
            <person name="Ferling I."/>
            <person name="Riege K."/>
            <person name="Groth M."/>
            <person name="Westermann M."/>
            <person name="Marz M."/>
            <person name="Spaller T."/>
            <person name="Winckler T."/>
            <person name="Schaap P."/>
            <person name="Glockner G."/>
        </authorList>
    </citation>
    <scope>NUCLEOTIDE SEQUENCE [LARGE SCALE GENOMIC DNA]</scope>
    <source>
        <strain evidence="2 3">Jena</strain>
    </source>
</reference>
<gene>
    <name evidence="2" type="ORF">PROFUN_15762</name>
</gene>
<sequence length="49" mass="5634">MSMDGSVLLEGALWIFTIMCSMMTLAFVITIGAYRKLAYKNSHRYQQIE</sequence>
<dbReference type="EMBL" id="MDYQ01000274">
    <property type="protein sequence ID" value="PRP77210.1"/>
    <property type="molecule type" value="Genomic_DNA"/>
</dbReference>
<accession>A0A2P6MZU5</accession>
<organism evidence="2 3">
    <name type="scientific">Planoprotostelium fungivorum</name>
    <dbReference type="NCBI Taxonomy" id="1890364"/>
    <lineage>
        <taxon>Eukaryota</taxon>
        <taxon>Amoebozoa</taxon>
        <taxon>Evosea</taxon>
        <taxon>Variosea</taxon>
        <taxon>Cavosteliida</taxon>
        <taxon>Cavosteliaceae</taxon>
        <taxon>Planoprotostelium</taxon>
    </lineage>
</organism>
<proteinExistence type="predicted"/>
<dbReference type="InParanoid" id="A0A2P6MZU5"/>
<feature type="transmembrane region" description="Helical" evidence="1">
    <location>
        <begin position="12"/>
        <end position="34"/>
    </location>
</feature>
<keyword evidence="1" id="KW-0472">Membrane</keyword>
<evidence type="ECO:0000256" key="1">
    <source>
        <dbReference type="SAM" id="Phobius"/>
    </source>
</evidence>
<name>A0A2P6MZU5_9EUKA</name>
<keyword evidence="1" id="KW-0812">Transmembrane</keyword>